<organism evidence="2 3">
    <name type="scientific">Exocentrus adspersus</name>
    <dbReference type="NCBI Taxonomy" id="1586481"/>
    <lineage>
        <taxon>Eukaryota</taxon>
        <taxon>Metazoa</taxon>
        <taxon>Ecdysozoa</taxon>
        <taxon>Arthropoda</taxon>
        <taxon>Hexapoda</taxon>
        <taxon>Insecta</taxon>
        <taxon>Pterygota</taxon>
        <taxon>Neoptera</taxon>
        <taxon>Endopterygota</taxon>
        <taxon>Coleoptera</taxon>
        <taxon>Polyphaga</taxon>
        <taxon>Cucujiformia</taxon>
        <taxon>Chrysomeloidea</taxon>
        <taxon>Cerambycidae</taxon>
        <taxon>Lamiinae</taxon>
        <taxon>Acanthocinini</taxon>
        <taxon>Exocentrus</taxon>
    </lineage>
</organism>
<evidence type="ECO:0000313" key="3">
    <source>
        <dbReference type="Proteomes" id="UP001159042"/>
    </source>
</evidence>
<protein>
    <recommendedName>
        <fullName evidence="1">PiggyBac transposable element-derived protein domain-containing protein</fullName>
    </recommendedName>
</protein>
<dbReference type="PANTHER" id="PTHR46599">
    <property type="entry name" value="PIGGYBAC TRANSPOSABLE ELEMENT-DERIVED PROTEIN 4"/>
    <property type="match status" value="1"/>
</dbReference>
<gene>
    <name evidence="2" type="ORF">NQ315_014080</name>
</gene>
<evidence type="ECO:0000259" key="1">
    <source>
        <dbReference type="Pfam" id="PF13843"/>
    </source>
</evidence>
<reference evidence="2 3" key="1">
    <citation type="journal article" date="2023" name="Insect Mol. Biol.">
        <title>Genome sequencing provides insights into the evolution of gene families encoding plant cell wall-degrading enzymes in longhorned beetles.</title>
        <authorList>
            <person name="Shin N.R."/>
            <person name="Okamura Y."/>
            <person name="Kirsch R."/>
            <person name="Pauchet Y."/>
        </authorList>
    </citation>
    <scope>NUCLEOTIDE SEQUENCE [LARGE SCALE GENOMIC DNA]</scope>
    <source>
        <strain evidence="2">EAD_L_NR</strain>
    </source>
</reference>
<comment type="caution">
    <text evidence="2">The sequence shown here is derived from an EMBL/GenBank/DDBJ whole genome shotgun (WGS) entry which is preliminary data.</text>
</comment>
<dbReference type="AlphaFoldDB" id="A0AAV8VV18"/>
<feature type="domain" description="PiggyBac transposable element-derived protein" evidence="1">
    <location>
        <begin position="66"/>
        <end position="120"/>
    </location>
</feature>
<sequence>MITTPEESEDSGHTLFTDNWYTSPILYDLLWKRKMHTELTAERCDFCPQPMDHKWHHLREKIGLVKDVYKPQMVLDYSQNMGAVDRTDMLQSSIESVRKSVKWYKKLFFHLLDMPLLNAHTIYKIKTGEAISIADFQVKLVKEILEHYSTPNLRISRGTLGETSDNPLRLVGRHFISKLNKDNNGKQSRRRCESLNLESNAQNCLKKYKHIPKRSIEARDAPGSTCQYNGSRLYAQASVNPVCGTRGLVTWPTVKRLKS</sequence>
<dbReference type="Proteomes" id="UP001159042">
    <property type="component" value="Unassembled WGS sequence"/>
</dbReference>
<dbReference type="EMBL" id="JANEYG010000027">
    <property type="protein sequence ID" value="KAJ8918212.1"/>
    <property type="molecule type" value="Genomic_DNA"/>
</dbReference>
<accession>A0AAV8VV18</accession>
<proteinExistence type="predicted"/>
<keyword evidence="3" id="KW-1185">Reference proteome</keyword>
<name>A0AAV8VV18_9CUCU</name>
<dbReference type="InterPro" id="IPR029526">
    <property type="entry name" value="PGBD"/>
</dbReference>
<dbReference type="Pfam" id="PF13843">
    <property type="entry name" value="DDE_Tnp_1_7"/>
    <property type="match status" value="1"/>
</dbReference>
<dbReference type="PANTHER" id="PTHR46599:SF3">
    <property type="entry name" value="PIGGYBAC TRANSPOSABLE ELEMENT-DERIVED PROTEIN 4"/>
    <property type="match status" value="1"/>
</dbReference>
<evidence type="ECO:0000313" key="2">
    <source>
        <dbReference type="EMBL" id="KAJ8918212.1"/>
    </source>
</evidence>